<dbReference type="HOGENOM" id="CLU_175722_0_0_1"/>
<dbReference type="InterPro" id="IPR043128">
    <property type="entry name" value="Rev_trsase/Diguanyl_cyclase"/>
</dbReference>
<dbReference type="InterPro" id="IPR041577">
    <property type="entry name" value="RT_RNaseH_2"/>
</dbReference>
<dbReference type="OrthoDB" id="3201810at2759"/>
<dbReference type="Gene3D" id="3.30.70.270">
    <property type="match status" value="1"/>
</dbReference>
<dbReference type="Proteomes" id="UP000054485">
    <property type="component" value="Unassembled WGS sequence"/>
</dbReference>
<dbReference type="STRING" id="930992.A0A0D0ANC7"/>
<evidence type="ECO:0000313" key="2">
    <source>
        <dbReference type="EMBL" id="KIK43351.1"/>
    </source>
</evidence>
<protein>
    <recommendedName>
        <fullName evidence="1">Reverse transcriptase/retrotransposon-derived protein RNase H-like domain-containing protein</fullName>
    </recommendedName>
</protein>
<evidence type="ECO:0000259" key="1">
    <source>
        <dbReference type="Pfam" id="PF17919"/>
    </source>
</evidence>
<reference evidence="2 3" key="1">
    <citation type="submission" date="2014-04" db="EMBL/GenBank/DDBJ databases">
        <authorList>
            <consortium name="DOE Joint Genome Institute"/>
            <person name="Kuo A."/>
            <person name="Ruytinx J."/>
            <person name="Rineau F."/>
            <person name="Colpaert J."/>
            <person name="Kohler A."/>
            <person name="Nagy L.G."/>
            <person name="Floudas D."/>
            <person name="Copeland A."/>
            <person name="Barry K.W."/>
            <person name="Cichocki N."/>
            <person name="Veneault-Fourrey C."/>
            <person name="LaButti K."/>
            <person name="Lindquist E.A."/>
            <person name="Lipzen A."/>
            <person name="Lundell T."/>
            <person name="Morin E."/>
            <person name="Murat C."/>
            <person name="Sun H."/>
            <person name="Tunlid A."/>
            <person name="Henrissat B."/>
            <person name="Grigoriev I.V."/>
            <person name="Hibbett D.S."/>
            <person name="Martin F."/>
            <person name="Nordberg H.P."/>
            <person name="Cantor M.N."/>
            <person name="Hua S.X."/>
        </authorList>
    </citation>
    <scope>NUCLEOTIDE SEQUENCE [LARGE SCALE GENOMIC DNA]</scope>
    <source>
        <strain evidence="2 3">UH-Slu-Lm8-n1</strain>
    </source>
</reference>
<name>A0A0D0ANC7_9AGAM</name>
<proteinExistence type="predicted"/>
<dbReference type="PANTHER" id="PTHR33064:SF37">
    <property type="entry name" value="RIBONUCLEASE H"/>
    <property type="match status" value="1"/>
</dbReference>
<dbReference type="EMBL" id="KN835215">
    <property type="protein sequence ID" value="KIK43351.1"/>
    <property type="molecule type" value="Genomic_DNA"/>
</dbReference>
<sequence>DVRAFLGIVRYLSDHLPNVAEHTRILTALTTKAAELNFPPWEDAHATAFQAIKDLVVSPHCLTTIDHDNPGNNKLFLTCDASDYATGAV</sequence>
<dbReference type="InterPro" id="IPR043502">
    <property type="entry name" value="DNA/RNA_pol_sf"/>
</dbReference>
<gene>
    <name evidence="2" type="ORF">CY34DRAFT_32994</name>
</gene>
<keyword evidence="3" id="KW-1185">Reference proteome</keyword>
<feature type="domain" description="Reverse transcriptase/retrotransposon-derived protein RNase H-like" evidence="1">
    <location>
        <begin position="41"/>
        <end position="89"/>
    </location>
</feature>
<dbReference type="AlphaFoldDB" id="A0A0D0ANC7"/>
<organism evidence="2 3">
    <name type="scientific">Suillus luteus UH-Slu-Lm8-n1</name>
    <dbReference type="NCBI Taxonomy" id="930992"/>
    <lineage>
        <taxon>Eukaryota</taxon>
        <taxon>Fungi</taxon>
        <taxon>Dikarya</taxon>
        <taxon>Basidiomycota</taxon>
        <taxon>Agaricomycotina</taxon>
        <taxon>Agaricomycetes</taxon>
        <taxon>Agaricomycetidae</taxon>
        <taxon>Boletales</taxon>
        <taxon>Suillineae</taxon>
        <taxon>Suillaceae</taxon>
        <taxon>Suillus</taxon>
    </lineage>
</organism>
<reference evidence="3" key="2">
    <citation type="submission" date="2015-01" db="EMBL/GenBank/DDBJ databases">
        <title>Evolutionary Origins and Diversification of the Mycorrhizal Mutualists.</title>
        <authorList>
            <consortium name="DOE Joint Genome Institute"/>
            <consortium name="Mycorrhizal Genomics Consortium"/>
            <person name="Kohler A."/>
            <person name="Kuo A."/>
            <person name="Nagy L.G."/>
            <person name="Floudas D."/>
            <person name="Copeland A."/>
            <person name="Barry K.W."/>
            <person name="Cichocki N."/>
            <person name="Veneault-Fourrey C."/>
            <person name="LaButti K."/>
            <person name="Lindquist E.A."/>
            <person name="Lipzen A."/>
            <person name="Lundell T."/>
            <person name="Morin E."/>
            <person name="Murat C."/>
            <person name="Riley R."/>
            <person name="Ohm R."/>
            <person name="Sun H."/>
            <person name="Tunlid A."/>
            <person name="Henrissat B."/>
            <person name="Grigoriev I.V."/>
            <person name="Hibbett D.S."/>
            <person name="Martin F."/>
        </authorList>
    </citation>
    <scope>NUCLEOTIDE SEQUENCE [LARGE SCALE GENOMIC DNA]</scope>
    <source>
        <strain evidence="3">UH-Slu-Lm8-n1</strain>
    </source>
</reference>
<dbReference type="Pfam" id="PF17919">
    <property type="entry name" value="RT_RNaseH_2"/>
    <property type="match status" value="1"/>
</dbReference>
<feature type="non-terminal residue" evidence="2">
    <location>
        <position position="1"/>
    </location>
</feature>
<dbReference type="InParanoid" id="A0A0D0ANC7"/>
<feature type="non-terminal residue" evidence="2">
    <location>
        <position position="89"/>
    </location>
</feature>
<dbReference type="SUPFAM" id="SSF56672">
    <property type="entry name" value="DNA/RNA polymerases"/>
    <property type="match status" value="1"/>
</dbReference>
<dbReference type="InterPro" id="IPR051320">
    <property type="entry name" value="Viral_Replic_Matur_Polypro"/>
</dbReference>
<accession>A0A0D0ANC7</accession>
<dbReference type="PANTHER" id="PTHR33064">
    <property type="entry name" value="POL PROTEIN"/>
    <property type="match status" value="1"/>
</dbReference>
<evidence type="ECO:0000313" key="3">
    <source>
        <dbReference type="Proteomes" id="UP000054485"/>
    </source>
</evidence>